<evidence type="ECO:0000256" key="1">
    <source>
        <dbReference type="ARBA" id="ARBA00022701"/>
    </source>
</evidence>
<keyword evidence="1" id="KW-0493">Microtubule</keyword>
<name>A0A0A9CY63_ARUDO</name>
<reference evidence="3" key="2">
    <citation type="journal article" date="2015" name="Data Brief">
        <title>Shoot transcriptome of the giant reed, Arundo donax.</title>
        <authorList>
            <person name="Barrero R.A."/>
            <person name="Guerrero F.D."/>
            <person name="Moolhuijzen P."/>
            <person name="Goolsby J.A."/>
            <person name="Tidwell J."/>
            <person name="Bellgard S.E."/>
            <person name="Bellgard M.I."/>
        </authorList>
    </citation>
    <scope>NUCLEOTIDE SEQUENCE</scope>
    <source>
        <tissue evidence="3">Shoot tissue taken approximately 20 cm above the soil surface</tissue>
    </source>
</reference>
<evidence type="ECO:0000259" key="2">
    <source>
        <dbReference type="Pfam" id="PF11995"/>
    </source>
</evidence>
<dbReference type="GO" id="GO:0007018">
    <property type="term" value="P:microtubule-based movement"/>
    <property type="evidence" value="ECO:0007669"/>
    <property type="project" value="InterPro"/>
</dbReference>
<organism evidence="3">
    <name type="scientific">Arundo donax</name>
    <name type="common">Giant reed</name>
    <name type="synonym">Donax arundinaceus</name>
    <dbReference type="NCBI Taxonomy" id="35708"/>
    <lineage>
        <taxon>Eukaryota</taxon>
        <taxon>Viridiplantae</taxon>
        <taxon>Streptophyta</taxon>
        <taxon>Embryophyta</taxon>
        <taxon>Tracheophyta</taxon>
        <taxon>Spermatophyta</taxon>
        <taxon>Magnoliopsida</taxon>
        <taxon>Liliopsida</taxon>
        <taxon>Poales</taxon>
        <taxon>Poaceae</taxon>
        <taxon>PACMAD clade</taxon>
        <taxon>Arundinoideae</taxon>
        <taxon>Arundineae</taxon>
        <taxon>Arundo</taxon>
    </lineage>
</organism>
<evidence type="ECO:0000313" key="3">
    <source>
        <dbReference type="EMBL" id="JAD79363.1"/>
    </source>
</evidence>
<dbReference type="Pfam" id="PF11995">
    <property type="entry name" value="DUF3490"/>
    <property type="match status" value="1"/>
</dbReference>
<accession>A0A0A9CY63</accession>
<dbReference type="GO" id="GO:0003777">
    <property type="term" value="F:microtubule motor activity"/>
    <property type="evidence" value="ECO:0007669"/>
    <property type="project" value="InterPro"/>
</dbReference>
<dbReference type="EMBL" id="GBRH01218532">
    <property type="protein sequence ID" value="JAD79363.1"/>
    <property type="molecule type" value="Transcribed_RNA"/>
</dbReference>
<dbReference type="AlphaFoldDB" id="A0A0A9CY63"/>
<dbReference type="PANTHER" id="PTHR47968:SF32">
    <property type="entry name" value="KINESIN-LIKE PROTEIN KIN-7J"/>
    <property type="match status" value="1"/>
</dbReference>
<protein>
    <recommendedName>
        <fullName evidence="2">NPK1-activating kinesin-like protein C-terminal domain-containing protein</fullName>
    </recommendedName>
</protein>
<dbReference type="InterPro" id="IPR027640">
    <property type="entry name" value="Kinesin-like_fam"/>
</dbReference>
<dbReference type="InterPro" id="IPR021881">
    <property type="entry name" value="NACK_C"/>
</dbReference>
<sequence>MLYKQMLRKLNLAERESLYTKWGIDLNSKQRRLQLSRRIWTQTDMEHVRESAALVAKLVEHLEKGQAIKEMFGLSFTLNPRADRRSFTWVGVYS</sequence>
<dbReference type="PANTHER" id="PTHR47968">
    <property type="entry name" value="CENTROMERE PROTEIN E"/>
    <property type="match status" value="1"/>
</dbReference>
<proteinExistence type="predicted"/>
<dbReference type="GO" id="GO:0005874">
    <property type="term" value="C:microtubule"/>
    <property type="evidence" value="ECO:0007669"/>
    <property type="project" value="UniProtKB-KW"/>
</dbReference>
<reference evidence="3" key="1">
    <citation type="submission" date="2014-09" db="EMBL/GenBank/DDBJ databases">
        <authorList>
            <person name="Magalhaes I.L.F."/>
            <person name="Oliveira U."/>
            <person name="Santos F.R."/>
            <person name="Vidigal T.H.D.A."/>
            <person name="Brescovit A.D."/>
            <person name="Santos A.J."/>
        </authorList>
    </citation>
    <scope>NUCLEOTIDE SEQUENCE</scope>
    <source>
        <tissue evidence="3">Shoot tissue taken approximately 20 cm above the soil surface</tissue>
    </source>
</reference>
<feature type="domain" description="NPK1-activating kinesin-like protein C-terminal" evidence="2">
    <location>
        <begin position="1"/>
        <end position="78"/>
    </location>
</feature>